<dbReference type="EMBL" id="PECL01000004">
    <property type="protein sequence ID" value="TEA09043.1"/>
    <property type="molecule type" value="Genomic_DNA"/>
</dbReference>
<evidence type="ECO:0000256" key="6">
    <source>
        <dbReference type="HAMAP-Rule" id="MF_01930"/>
    </source>
</evidence>
<dbReference type="GO" id="GO:0004644">
    <property type="term" value="F:phosphoribosylglycinamide formyltransferase activity"/>
    <property type="evidence" value="ECO:0007669"/>
    <property type="project" value="UniProtKB-UniRule"/>
</dbReference>
<dbReference type="PANTHER" id="PTHR43369:SF2">
    <property type="entry name" value="PHOSPHORIBOSYLGLYCINAMIDE FORMYLTRANSFERASE"/>
    <property type="match status" value="1"/>
</dbReference>
<feature type="site" description="Raises pKa of active site His" evidence="6">
    <location>
        <position position="177"/>
    </location>
</feature>
<dbReference type="InterPro" id="IPR036477">
    <property type="entry name" value="Formyl_transf_N_sf"/>
</dbReference>
<evidence type="ECO:0000256" key="5">
    <source>
        <dbReference type="ARBA" id="ARBA00047664"/>
    </source>
</evidence>
<dbReference type="InterPro" id="IPR001555">
    <property type="entry name" value="GART_AS"/>
</dbReference>
<evidence type="ECO:0000256" key="4">
    <source>
        <dbReference type="ARBA" id="ARBA00038440"/>
    </source>
</evidence>
<dbReference type="PROSITE" id="PS00373">
    <property type="entry name" value="GART"/>
    <property type="match status" value="1"/>
</dbReference>
<name>A0A4R8SZM5_9MYCO</name>
<evidence type="ECO:0000256" key="2">
    <source>
        <dbReference type="ARBA" id="ARBA00022679"/>
    </source>
</evidence>
<reference evidence="9 10" key="1">
    <citation type="journal article" date="2019" name="Sci. Rep.">
        <title>Extended insight into the Mycobacterium chelonae-abscessus complex through whole genome sequencing of Mycobacterium salmoniphilum outbreak and Mycobacterium salmoniphilum-like strains.</title>
        <authorList>
            <person name="Behra P.R.K."/>
            <person name="Das S."/>
            <person name="Pettersson B.M.F."/>
            <person name="Shirreff L."/>
            <person name="DuCote T."/>
            <person name="Jacobsson K.G."/>
            <person name="Ennis D.G."/>
            <person name="Kirsebom L.A."/>
        </authorList>
    </citation>
    <scope>NUCLEOTIDE SEQUENCE [LARGE SCALE GENOMIC DNA]</scope>
    <source>
        <strain evidence="9 10">CCUG 60884</strain>
    </source>
</reference>
<comment type="caution">
    <text evidence="6">Lacks conserved residue(s) required for the propagation of feature annotation.</text>
</comment>
<dbReference type="Gene3D" id="3.40.50.170">
    <property type="entry name" value="Formyl transferase, N-terminal domain"/>
    <property type="match status" value="1"/>
</dbReference>
<keyword evidence="2 6" id="KW-0808">Transferase</keyword>
<evidence type="ECO:0000313" key="9">
    <source>
        <dbReference type="EMBL" id="TEA09043.1"/>
    </source>
</evidence>
<accession>A0A4R8SZM5</accession>
<proteinExistence type="inferred from homology"/>
<evidence type="ECO:0000259" key="8">
    <source>
        <dbReference type="Pfam" id="PF00551"/>
    </source>
</evidence>
<keyword evidence="3 6" id="KW-0658">Purine biosynthesis</keyword>
<comment type="pathway">
    <text evidence="1 6">Purine metabolism; IMP biosynthesis via de novo pathway; N(2)-formyl-N(1)-(5-phospho-D-ribosyl)glycinamide from N(1)-(5-phospho-D-ribosyl)glycinamide (10-formyl THF route): step 1/1.</text>
</comment>
<dbReference type="InterPro" id="IPR002376">
    <property type="entry name" value="Formyl_transf_N"/>
</dbReference>
<dbReference type="GO" id="GO:0005829">
    <property type="term" value="C:cytosol"/>
    <property type="evidence" value="ECO:0007669"/>
    <property type="project" value="TreeGrafter"/>
</dbReference>
<dbReference type="NCBIfam" id="TIGR00639">
    <property type="entry name" value="PurN"/>
    <property type="match status" value="1"/>
</dbReference>
<protein>
    <recommendedName>
        <fullName evidence="6">Phosphoribosylglycinamide formyltransferase</fullName>
        <ecNumber evidence="6">2.1.2.2</ecNumber>
    </recommendedName>
    <alternativeName>
        <fullName evidence="6">5'-phosphoribosylglycinamide transformylase</fullName>
    </alternativeName>
    <alternativeName>
        <fullName evidence="6">GAR transformylase</fullName>
        <shortName evidence="6">GART</shortName>
    </alternativeName>
</protein>
<evidence type="ECO:0000313" key="10">
    <source>
        <dbReference type="Proteomes" id="UP000294604"/>
    </source>
</evidence>
<dbReference type="EC" id="2.1.2.2" evidence="6"/>
<feature type="domain" description="Formyl transferase N-terminal" evidence="8">
    <location>
        <begin position="37"/>
        <end position="214"/>
    </location>
</feature>
<feature type="binding site" evidence="6">
    <location>
        <position position="139"/>
    </location>
    <ligand>
        <name>(6R)-10-formyltetrahydrofolate</name>
        <dbReference type="ChEBI" id="CHEBI:195366"/>
    </ligand>
</feature>
<organism evidence="9 10">
    <name type="scientific">Mycobacteroides salmoniphilum</name>
    <dbReference type="NCBI Taxonomy" id="404941"/>
    <lineage>
        <taxon>Bacteria</taxon>
        <taxon>Bacillati</taxon>
        <taxon>Actinomycetota</taxon>
        <taxon>Actinomycetes</taxon>
        <taxon>Mycobacteriales</taxon>
        <taxon>Mycobacteriaceae</taxon>
        <taxon>Mycobacteroides</taxon>
    </lineage>
</organism>
<feature type="region of interest" description="Disordered" evidence="7">
    <location>
        <begin position="1"/>
        <end position="24"/>
    </location>
</feature>
<dbReference type="HAMAP" id="MF_01930">
    <property type="entry name" value="PurN"/>
    <property type="match status" value="1"/>
</dbReference>
<dbReference type="UniPathway" id="UPA00074">
    <property type="reaction ID" value="UER00126"/>
</dbReference>
<sequence length="232" mass="24192">MTSPATLSGVSVSDSLRASGSSEPQQVVEIAPSAPARVVVLASGTGTLLRSLLDAATGDFPARIVAVGTDRQCDAVDIAVGAQLPTYTVRLGEYGTREHWDTAITEATAAHRPDLVVSAGFMKILGPQFLSQFLGRVINTHPALLPSFPGAHAVPEALAHGVKVTGCTVHLVDAGMDTGPILAQQAVPVHGDDDEASLHERIKVVERTLLVDVLAAVATRGLTWNGRRASIK</sequence>
<feature type="active site" description="Proton donor" evidence="6">
    <location>
        <position position="141"/>
    </location>
</feature>
<dbReference type="SUPFAM" id="SSF53328">
    <property type="entry name" value="Formyltransferase"/>
    <property type="match status" value="1"/>
</dbReference>
<dbReference type="GO" id="GO:0006189">
    <property type="term" value="P:'de novo' IMP biosynthetic process"/>
    <property type="evidence" value="ECO:0007669"/>
    <property type="project" value="UniProtKB-UniRule"/>
</dbReference>
<dbReference type="FunFam" id="3.40.50.170:FF:000008">
    <property type="entry name" value="Phosphoribosylglycinamide formyltransferase"/>
    <property type="match status" value="1"/>
</dbReference>
<dbReference type="Proteomes" id="UP000294604">
    <property type="component" value="Unassembled WGS sequence"/>
</dbReference>
<evidence type="ECO:0000256" key="1">
    <source>
        <dbReference type="ARBA" id="ARBA00005054"/>
    </source>
</evidence>
<comment type="similarity">
    <text evidence="4 6">Belongs to the GART family.</text>
</comment>
<dbReference type="InterPro" id="IPR004607">
    <property type="entry name" value="GART"/>
</dbReference>
<feature type="binding site" evidence="6">
    <location>
        <position position="97"/>
    </location>
    <ligand>
        <name>(6R)-10-formyltetrahydrofolate</name>
        <dbReference type="ChEBI" id="CHEBI:195366"/>
    </ligand>
</feature>
<evidence type="ECO:0000256" key="7">
    <source>
        <dbReference type="SAM" id="MobiDB-lite"/>
    </source>
</evidence>
<comment type="function">
    <text evidence="6">Catalyzes the transfer of a formyl group from 10-formyltetrahydrofolate to 5-phospho-ribosyl-glycinamide (GAR), producing 5-phospho-ribosyl-N-formylglycinamide (FGAR) and tetrahydrofolate.</text>
</comment>
<dbReference type="Pfam" id="PF00551">
    <property type="entry name" value="Formyl_trans_N"/>
    <property type="match status" value="1"/>
</dbReference>
<dbReference type="CDD" id="cd08645">
    <property type="entry name" value="FMT_core_GART"/>
    <property type="match status" value="1"/>
</dbReference>
<dbReference type="PANTHER" id="PTHR43369">
    <property type="entry name" value="PHOSPHORIBOSYLGLYCINAMIDE FORMYLTRANSFERASE"/>
    <property type="match status" value="1"/>
</dbReference>
<dbReference type="RefSeq" id="WP_191986512.1">
    <property type="nucleotide sequence ID" value="NZ_PECJ01000004.1"/>
</dbReference>
<feature type="binding site" evidence="6">
    <location>
        <begin position="122"/>
        <end position="125"/>
    </location>
    <ligand>
        <name>(6R)-10-formyltetrahydrofolate</name>
        <dbReference type="ChEBI" id="CHEBI:195366"/>
    </ligand>
</feature>
<comment type="catalytic activity">
    <reaction evidence="5 6">
        <text>N(1)-(5-phospho-beta-D-ribosyl)glycinamide + (6R)-10-formyltetrahydrofolate = N(2)-formyl-N(1)-(5-phospho-beta-D-ribosyl)glycinamide + (6S)-5,6,7,8-tetrahydrofolate + H(+)</text>
        <dbReference type="Rhea" id="RHEA:15053"/>
        <dbReference type="ChEBI" id="CHEBI:15378"/>
        <dbReference type="ChEBI" id="CHEBI:57453"/>
        <dbReference type="ChEBI" id="CHEBI:143788"/>
        <dbReference type="ChEBI" id="CHEBI:147286"/>
        <dbReference type="ChEBI" id="CHEBI:195366"/>
        <dbReference type="EC" id="2.1.2.2"/>
    </reaction>
</comment>
<dbReference type="AlphaFoldDB" id="A0A4R8SZM5"/>
<evidence type="ECO:0000256" key="3">
    <source>
        <dbReference type="ARBA" id="ARBA00022755"/>
    </source>
</evidence>
<dbReference type="STRING" id="404941.GCA_002013645_04726"/>
<comment type="caution">
    <text evidence="9">The sequence shown here is derived from an EMBL/GenBank/DDBJ whole genome shotgun (WGS) entry which is preliminary data.</text>
</comment>
<gene>
    <name evidence="6 9" type="primary">purN</name>
    <name evidence="9" type="ORF">CCUG60884_00406</name>
</gene>